<reference evidence="1" key="1">
    <citation type="submission" date="2015-12" db="EMBL/GenBank/DDBJ databases">
        <title>Update maize B73 reference genome by single molecule sequencing technologies.</title>
        <authorList>
            <consortium name="Maize Genome Sequencing Project"/>
            <person name="Ware D."/>
        </authorList>
    </citation>
    <scope>NUCLEOTIDE SEQUENCE [LARGE SCALE GENOMIC DNA]</scope>
    <source>
        <tissue evidence="1">Seedling</tissue>
    </source>
</reference>
<evidence type="ECO:0000313" key="1">
    <source>
        <dbReference type="EMBL" id="ONM51430.1"/>
    </source>
</evidence>
<dbReference type="eggNOG" id="KOG0065">
    <property type="taxonomic scope" value="Eukaryota"/>
</dbReference>
<dbReference type="AlphaFoldDB" id="A0A1D6HSP0"/>
<dbReference type="ExpressionAtlas" id="A0A1D6HSP0">
    <property type="expression patterns" value="baseline and differential"/>
</dbReference>
<proteinExistence type="predicted"/>
<dbReference type="InParanoid" id="A0A1D6HSP0"/>
<protein>
    <submittedName>
        <fullName evidence="1">Uncharacterized protein</fullName>
    </submittedName>
</protein>
<organism evidence="1">
    <name type="scientific">Zea mays</name>
    <name type="common">Maize</name>
    <dbReference type="NCBI Taxonomy" id="4577"/>
    <lineage>
        <taxon>Eukaryota</taxon>
        <taxon>Viridiplantae</taxon>
        <taxon>Streptophyta</taxon>
        <taxon>Embryophyta</taxon>
        <taxon>Tracheophyta</taxon>
        <taxon>Spermatophyta</taxon>
        <taxon>Magnoliopsida</taxon>
        <taxon>Liliopsida</taxon>
        <taxon>Poales</taxon>
        <taxon>Poaceae</taxon>
        <taxon>PACMAD clade</taxon>
        <taxon>Panicoideae</taxon>
        <taxon>Andropogonodae</taxon>
        <taxon>Andropogoneae</taxon>
        <taxon>Tripsacinae</taxon>
        <taxon>Zea</taxon>
    </lineage>
</organism>
<accession>A0A1D6HSP0</accession>
<dbReference type="PaxDb" id="4577-GRMZM2G301699_P01"/>
<name>A0A1D6HSP0_MAIZE</name>
<gene>
    <name evidence="1" type="ORF">ZEAMMB73_Zm00001d018833</name>
</gene>
<dbReference type="EMBL" id="CM007650">
    <property type="protein sequence ID" value="ONM51430.1"/>
    <property type="molecule type" value="Genomic_DNA"/>
</dbReference>
<sequence>MHCIAPRLLLLPLPTASRHALSPTQMPPLPPLLPSRACKFHLASARSPSHAAASVFGDDEDEVAHACRAAAARPCAFSLATTRSRPPPPARTASSLGLGVPNPPPRPPNACPRPLPTLIYLSLPLPLPFLLLPVAALLLLPQEYSPSIVARACDFVLHADLFVVFAVVFCWIGFVWIASEIGSMLLRVSHFMDGGSCGLEGASVVTSTTSAGIQLLPEKHYADEACGAMASSNGPEGVPVVTSADDPPTRADIPFLCNSVDETCEATGDDSAPLNAQICTGFSKLISLEVKKGLQKCATFPPSSGQPQQEDCSCSHVGDGLTGAPAFWRFVSLPVSTSC</sequence>